<proteinExistence type="predicted"/>
<dbReference type="CDD" id="cd04301">
    <property type="entry name" value="NAT_SF"/>
    <property type="match status" value="1"/>
</dbReference>
<protein>
    <submittedName>
        <fullName evidence="2">GNAT family N-acetyltransferase</fullName>
    </submittedName>
</protein>
<evidence type="ECO:0000313" key="2">
    <source>
        <dbReference type="EMBL" id="MCE7006576.1"/>
    </source>
</evidence>
<keyword evidence="3" id="KW-1185">Reference proteome</keyword>
<organism evidence="2 3">
    <name type="scientific">Kibdelosporangium philippinense</name>
    <dbReference type="NCBI Taxonomy" id="211113"/>
    <lineage>
        <taxon>Bacteria</taxon>
        <taxon>Bacillati</taxon>
        <taxon>Actinomycetota</taxon>
        <taxon>Actinomycetes</taxon>
        <taxon>Pseudonocardiales</taxon>
        <taxon>Pseudonocardiaceae</taxon>
        <taxon>Kibdelosporangium</taxon>
    </lineage>
</organism>
<dbReference type="EMBL" id="JAJVCN010000002">
    <property type="protein sequence ID" value="MCE7006576.1"/>
    <property type="molecule type" value="Genomic_DNA"/>
</dbReference>
<dbReference type="Pfam" id="PF13527">
    <property type="entry name" value="Acetyltransf_9"/>
    <property type="match status" value="1"/>
</dbReference>
<dbReference type="Gene3D" id="3.40.630.30">
    <property type="match status" value="1"/>
</dbReference>
<feature type="domain" description="N-acetyltransferase" evidence="1">
    <location>
        <begin position="10"/>
        <end position="152"/>
    </location>
</feature>
<dbReference type="SUPFAM" id="SSF55729">
    <property type="entry name" value="Acyl-CoA N-acyltransferases (Nat)"/>
    <property type="match status" value="1"/>
</dbReference>
<dbReference type="Proteomes" id="UP001521150">
    <property type="component" value="Unassembled WGS sequence"/>
</dbReference>
<gene>
    <name evidence="2" type="ORF">LWC34_27645</name>
</gene>
<sequence>MSHVTQLRMAHTADLDASALAAARALMATAFDGEFSDDDWDHALGGMHALLWDGEDLIAHGAVGQRRLIIDGRPLRAGYVEAMAVHPDHQRRGHGGAIMAALERIVRGGFDLGALSTSEEGQGLYEARGWQLWKGPSAVLAPGGIERTEDDDGSIYVLPVAVSLDLSGEIVCDWRPGDVW</sequence>
<dbReference type="InterPro" id="IPR016181">
    <property type="entry name" value="Acyl_CoA_acyltransferase"/>
</dbReference>
<name>A0ABS8ZFH9_9PSEU</name>
<accession>A0ABS8ZFH9</accession>
<reference evidence="2 3" key="1">
    <citation type="submission" date="2021-12" db="EMBL/GenBank/DDBJ databases">
        <title>Genome sequence of Kibdelosporangium philippinense ATCC 49844.</title>
        <authorList>
            <person name="Fedorov E.A."/>
            <person name="Omeragic M."/>
            <person name="Shalygina K.F."/>
            <person name="Maclea K.S."/>
        </authorList>
    </citation>
    <scope>NUCLEOTIDE SEQUENCE [LARGE SCALE GENOMIC DNA]</scope>
    <source>
        <strain evidence="2 3">ATCC 49844</strain>
    </source>
</reference>
<evidence type="ECO:0000259" key="1">
    <source>
        <dbReference type="PROSITE" id="PS51186"/>
    </source>
</evidence>
<evidence type="ECO:0000313" key="3">
    <source>
        <dbReference type="Proteomes" id="UP001521150"/>
    </source>
</evidence>
<comment type="caution">
    <text evidence="2">The sequence shown here is derived from an EMBL/GenBank/DDBJ whole genome shotgun (WGS) entry which is preliminary data.</text>
</comment>
<dbReference type="PROSITE" id="PS51186">
    <property type="entry name" value="GNAT"/>
    <property type="match status" value="1"/>
</dbReference>
<dbReference type="InterPro" id="IPR000182">
    <property type="entry name" value="GNAT_dom"/>
</dbReference>